<dbReference type="InterPro" id="IPR003737">
    <property type="entry name" value="GlcNAc_PI_deacetylase-related"/>
</dbReference>
<comment type="similarity">
    <text evidence="1">Belongs to the PIGL family.</text>
</comment>
<evidence type="ECO:0000256" key="2">
    <source>
        <dbReference type="ARBA" id="ARBA00012176"/>
    </source>
</evidence>
<reference evidence="4" key="2">
    <citation type="submission" date="2021-05" db="EMBL/GenBank/DDBJ databases">
        <authorList>
            <person name="Pain A."/>
        </authorList>
    </citation>
    <scope>NUCLEOTIDE SEQUENCE</scope>
    <source>
        <strain evidence="4">1802A</strain>
    </source>
</reference>
<dbReference type="EC" id="3.5.1.89" evidence="2"/>
<organism evidence="4 5">
    <name type="scientific">Babesia divergens</name>
    <dbReference type="NCBI Taxonomy" id="32595"/>
    <lineage>
        <taxon>Eukaryota</taxon>
        <taxon>Sar</taxon>
        <taxon>Alveolata</taxon>
        <taxon>Apicomplexa</taxon>
        <taxon>Aconoidasida</taxon>
        <taxon>Piroplasmida</taxon>
        <taxon>Babesiidae</taxon>
        <taxon>Babesia</taxon>
    </lineage>
</organism>
<evidence type="ECO:0000313" key="4">
    <source>
        <dbReference type="EMBL" id="KAK1932844.1"/>
    </source>
</evidence>
<keyword evidence="3" id="KW-1133">Transmembrane helix</keyword>
<dbReference type="GO" id="GO:0000225">
    <property type="term" value="F:N-acetylglucosaminylphosphatidylinositol deacetylase activity"/>
    <property type="evidence" value="ECO:0007669"/>
    <property type="project" value="UniProtKB-EC"/>
</dbReference>
<proteinExistence type="inferred from homology"/>
<evidence type="ECO:0000313" key="5">
    <source>
        <dbReference type="Proteomes" id="UP001195914"/>
    </source>
</evidence>
<dbReference type="Pfam" id="PF02585">
    <property type="entry name" value="PIG-L"/>
    <property type="match status" value="1"/>
</dbReference>
<feature type="transmembrane region" description="Helical" evidence="3">
    <location>
        <begin position="6"/>
        <end position="25"/>
    </location>
</feature>
<name>A0AAD9LEN9_BABDI</name>
<dbReference type="PANTHER" id="PTHR12993:SF11">
    <property type="entry name" value="N-ACETYLGLUCOSAMINYL-PHOSPHATIDYLINOSITOL DE-N-ACETYLASE"/>
    <property type="match status" value="1"/>
</dbReference>
<dbReference type="GO" id="GO:0005783">
    <property type="term" value="C:endoplasmic reticulum"/>
    <property type="evidence" value="ECO:0007669"/>
    <property type="project" value="TreeGrafter"/>
</dbReference>
<keyword evidence="5" id="KW-1185">Reference proteome</keyword>
<sequence>MLLTIIVPAALLLLLRGLVIMLLWARSENAAFDRDFMYALQQSNNTCVGFVLAHPDDESMFMTPFLDYLSEKSTAIPNFRLHMLTLSSGTLIKRSHICAAGNANGQGEQRKAELADLCEKYKITCMVIEDKHLQDGPRPWIERIAVEHIQEFIDATGCRFLVTFDEHGASKHPNHISTHHSMKAVKALRPDLVMWKLMSHELPAKYCPYIGLMNASYRGGRTITRYSPLKLLRNMFIHRSQLRWHVFLWSFFSVHAYTNTFSYM</sequence>
<evidence type="ECO:0000256" key="3">
    <source>
        <dbReference type="SAM" id="Phobius"/>
    </source>
</evidence>
<dbReference type="PANTHER" id="PTHR12993">
    <property type="entry name" value="N-ACETYLGLUCOSAMINYL-PHOSPHATIDYLINOSITOL DE-N-ACETYLASE-RELATED"/>
    <property type="match status" value="1"/>
</dbReference>
<reference evidence="4" key="1">
    <citation type="journal article" date="2014" name="Nucleic Acids Res.">
        <title>The evolutionary dynamics of variant antigen genes in Babesia reveal a history of genomic innovation underlying host-parasite interaction.</title>
        <authorList>
            <person name="Jackson A.P."/>
            <person name="Otto T.D."/>
            <person name="Darby A."/>
            <person name="Ramaprasad A."/>
            <person name="Xia D."/>
            <person name="Echaide I.E."/>
            <person name="Farber M."/>
            <person name="Gahlot S."/>
            <person name="Gamble J."/>
            <person name="Gupta D."/>
            <person name="Gupta Y."/>
            <person name="Jackson L."/>
            <person name="Malandrin L."/>
            <person name="Malas T.B."/>
            <person name="Moussa E."/>
            <person name="Nair M."/>
            <person name="Reid A.J."/>
            <person name="Sanders M."/>
            <person name="Sharma J."/>
            <person name="Tracey A."/>
            <person name="Quail M.A."/>
            <person name="Weir W."/>
            <person name="Wastling J.M."/>
            <person name="Hall N."/>
            <person name="Willadsen P."/>
            <person name="Lingelbach K."/>
            <person name="Shiels B."/>
            <person name="Tait A."/>
            <person name="Berriman M."/>
            <person name="Allred D.R."/>
            <person name="Pain A."/>
        </authorList>
    </citation>
    <scope>NUCLEOTIDE SEQUENCE</scope>
    <source>
        <strain evidence="4">1802A</strain>
    </source>
</reference>
<comment type="caution">
    <text evidence="4">The sequence shown here is derived from an EMBL/GenBank/DDBJ whole genome shotgun (WGS) entry which is preliminary data.</text>
</comment>
<keyword evidence="3" id="KW-0472">Membrane</keyword>
<dbReference type="SUPFAM" id="SSF102588">
    <property type="entry name" value="LmbE-like"/>
    <property type="match status" value="1"/>
</dbReference>
<dbReference type="AlphaFoldDB" id="A0AAD9LEN9"/>
<dbReference type="Proteomes" id="UP001195914">
    <property type="component" value="Unassembled WGS sequence"/>
</dbReference>
<dbReference type="Gene3D" id="3.40.50.10320">
    <property type="entry name" value="LmbE-like"/>
    <property type="match status" value="1"/>
</dbReference>
<gene>
    <name evidence="4" type="ORF">X943_001061</name>
</gene>
<protein>
    <recommendedName>
        <fullName evidence="2">N-acetylglucosaminylphosphatidylinositol deacetylase</fullName>
        <ecNumber evidence="2">3.5.1.89</ecNumber>
    </recommendedName>
</protein>
<dbReference type="EMBL" id="JAHBMH010000073">
    <property type="protein sequence ID" value="KAK1932844.1"/>
    <property type="molecule type" value="Genomic_DNA"/>
</dbReference>
<accession>A0AAD9LEN9</accession>
<keyword evidence="3" id="KW-0812">Transmembrane</keyword>
<evidence type="ECO:0000256" key="1">
    <source>
        <dbReference type="ARBA" id="ARBA00006066"/>
    </source>
</evidence>
<dbReference type="InterPro" id="IPR024078">
    <property type="entry name" value="LmbE-like_dom_sf"/>
</dbReference>